<evidence type="ECO:0000313" key="2">
    <source>
        <dbReference type="Proteomes" id="UP000799779"/>
    </source>
</evidence>
<accession>A0A6A5W8R7</accession>
<dbReference type="EMBL" id="ML977638">
    <property type="protein sequence ID" value="KAF1995515.1"/>
    <property type="molecule type" value="Genomic_DNA"/>
</dbReference>
<name>A0A6A5W8R7_9PLEO</name>
<keyword evidence="2" id="KW-1185">Reference proteome</keyword>
<reference evidence="1" key="1">
    <citation type="journal article" date="2020" name="Stud. Mycol.">
        <title>101 Dothideomycetes genomes: a test case for predicting lifestyles and emergence of pathogens.</title>
        <authorList>
            <person name="Haridas S."/>
            <person name="Albert R."/>
            <person name="Binder M."/>
            <person name="Bloem J."/>
            <person name="Labutti K."/>
            <person name="Salamov A."/>
            <person name="Andreopoulos B."/>
            <person name="Baker S."/>
            <person name="Barry K."/>
            <person name="Bills G."/>
            <person name="Bluhm B."/>
            <person name="Cannon C."/>
            <person name="Castanera R."/>
            <person name="Culley D."/>
            <person name="Daum C."/>
            <person name="Ezra D."/>
            <person name="Gonzalez J."/>
            <person name="Henrissat B."/>
            <person name="Kuo A."/>
            <person name="Liang C."/>
            <person name="Lipzen A."/>
            <person name="Lutzoni F."/>
            <person name="Magnuson J."/>
            <person name="Mondo S."/>
            <person name="Nolan M."/>
            <person name="Ohm R."/>
            <person name="Pangilinan J."/>
            <person name="Park H.-J."/>
            <person name="Ramirez L."/>
            <person name="Alfaro M."/>
            <person name="Sun H."/>
            <person name="Tritt A."/>
            <person name="Yoshinaga Y."/>
            <person name="Zwiers L.-H."/>
            <person name="Turgeon B."/>
            <person name="Goodwin S."/>
            <person name="Spatafora J."/>
            <person name="Crous P."/>
            <person name="Grigoriev I."/>
        </authorList>
    </citation>
    <scope>NUCLEOTIDE SEQUENCE</scope>
    <source>
        <strain evidence="1">CBS 123094</strain>
    </source>
</reference>
<dbReference type="AlphaFoldDB" id="A0A6A5W8R7"/>
<protein>
    <submittedName>
        <fullName evidence="1">Uncharacterized protein</fullName>
    </submittedName>
</protein>
<gene>
    <name evidence="1" type="ORF">P154DRAFT_580822</name>
</gene>
<dbReference type="Proteomes" id="UP000799779">
    <property type="component" value="Unassembled WGS sequence"/>
</dbReference>
<sequence length="102" mass="11233">MASFMALPQEGRGLLCLSAQLRLPQHSLLHDHTTLAVHRSSPIDTRYCIPSFSAFPQLDSGRATLSRETSARLQRLCADLGALFSCDNIARPPAHNFEQEGN</sequence>
<organism evidence="1 2">
    <name type="scientific">Amniculicola lignicola CBS 123094</name>
    <dbReference type="NCBI Taxonomy" id="1392246"/>
    <lineage>
        <taxon>Eukaryota</taxon>
        <taxon>Fungi</taxon>
        <taxon>Dikarya</taxon>
        <taxon>Ascomycota</taxon>
        <taxon>Pezizomycotina</taxon>
        <taxon>Dothideomycetes</taxon>
        <taxon>Pleosporomycetidae</taxon>
        <taxon>Pleosporales</taxon>
        <taxon>Amniculicolaceae</taxon>
        <taxon>Amniculicola</taxon>
    </lineage>
</organism>
<proteinExistence type="predicted"/>
<evidence type="ECO:0000313" key="1">
    <source>
        <dbReference type="EMBL" id="KAF1995515.1"/>
    </source>
</evidence>